<dbReference type="InterPro" id="IPR003018">
    <property type="entry name" value="GAF"/>
</dbReference>
<accession>A0A7C4YHF4</accession>
<name>A0A7C4YHF4_UNCW3</name>
<dbReference type="SUPFAM" id="SSF55781">
    <property type="entry name" value="GAF domain-like"/>
    <property type="match status" value="1"/>
</dbReference>
<protein>
    <submittedName>
        <fullName evidence="2">GAF domain-containing protein</fullName>
    </submittedName>
</protein>
<gene>
    <name evidence="2" type="ORF">ENV67_05025</name>
</gene>
<evidence type="ECO:0000313" key="2">
    <source>
        <dbReference type="EMBL" id="HGW91887.1"/>
    </source>
</evidence>
<proteinExistence type="predicted"/>
<evidence type="ECO:0000259" key="1">
    <source>
        <dbReference type="Pfam" id="PF01590"/>
    </source>
</evidence>
<dbReference type="Gene3D" id="3.30.450.40">
    <property type="match status" value="1"/>
</dbReference>
<dbReference type="InterPro" id="IPR029016">
    <property type="entry name" value="GAF-like_dom_sf"/>
</dbReference>
<dbReference type="EMBL" id="DTHG01000064">
    <property type="protein sequence ID" value="HGW91887.1"/>
    <property type="molecule type" value="Genomic_DNA"/>
</dbReference>
<feature type="domain" description="GAF" evidence="1">
    <location>
        <begin position="25"/>
        <end position="150"/>
    </location>
</feature>
<dbReference type="Pfam" id="PF01590">
    <property type="entry name" value="GAF"/>
    <property type="match status" value="1"/>
</dbReference>
<organism evidence="2">
    <name type="scientific">candidate division WOR-3 bacterium</name>
    <dbReference type="NCBI Taxonomy" id="2052148"/>
    <lineage>
        <taxon>Bacteria</taxon>
        <taxon>Bacteria division WOR-3</taxon>
    </lineage>
</organism>
<reference evidence="2" key="1">
    <citation type="journal article" date="2020" name="mSystems">
        <title>Genome- and Community-Level Interaction Insights into Carbon Utilization and Element Cycling Functions of Hydrothermarchaeota in Hydrothermal Sediment.</title>
        <authorList>
            <person name="Zhou Z."/>
            <person name="Liu Y."/>
            <person name="Xu W."/>
            <person name="Pan J."/>
            <person name="Luo Z.H."/>
            <person name="Li M."/>
        </authorList>
    </citation>
    <scope>NUCLEOTIDE SEQUENCE [LARGE SCALE GENOMIC DNA]</scope>
    <source>
        <strain evidence="2">SpSt-780</strain>
    </source>
</reference>
<dbReference type="AlphaFoldDB" id="A0A7C4YHF4"/>
<comment type="caution">
    <text evidence="2">The sequence shown here is derived from an EMBL/GenBank/DDBJ whole genome shotgun (WGS) entry which is preliminary data.</text>
</comment>
<sequence length="151" mass="17394">MREYKKIIEDVKRILKEEIKKEEKLLKICKSISNLDGYDWVGFYIVNKEDEEELLLGPYVGAPTEHIKIKKGKGICGQALQIGKTFLVRDVSKETNYLSCSPDVQSEIVVPIYKGKKIVGEIDIDSHKINNFKKEDKEFLEEIAKLVSNEF</sequence>